<keyword evidence="2" id="KW-1185">Reference proteome</keyword>
<comment type="caution">
    <text evidence="1">The sequence shown here is derived from an EMBL/GenBank/DDBJ whole genome shotgun (WGS) entry which is preliminary data.</text>
</comment>
<dbReference type="Proteomes" id="UP001367508">
    <property type="component" value="Unassembled WGS sequence"/>
</dbReference>
<dbReference type="EMBL" id="JAYMYQ010000004">
    <property type="protein sequence ID" value="KAK7336254.1"/>
    <property type="molecule type" value="Genomic_DNA"/>
</dbReference>
<reference evidence="1 2" key="1">
    <citation type="submission" date="2024-01" db="EMBL/GenBank/DDBJ databases">
        <title>The genomes of 5 underutilized Papilionoideae crops provide insights into root nodulation and disease resistanc.</title>
        <authorList>
            <person name="Jiang F."/>
        </authorList>
    </citation>
    <scope>NUCLEOTIDE SEQUENCE [LARGE SCALE GENOMIC DNA]</scope>
    <source>
        <strain evidence="1">LVBAO_FW01</strain>
        <tissue evidence="1">Leaves</tissue>
    </source>
</reference>
<gene>
    <name evidence="1" type="ORF">VNO77_16790</name>
</gene>
<sequence>MLMFPSSLGLVGIGEVMLNLDLLGIFTCSISTQPHSILVSESLLQHFPLHFLRLDHDAFSFMPSIQHLKGDFPEIPILGSLTNALSNSTP</sequence>
<organism evidence="1 2">
    <name type="scientific">Canavalia gladiata</name>
    <name type="common">Sword bean</name>
    <name type="synonym">Dolichos gladiatus</name>
    <dbReference type="NCBI Taxonomy" id="3824"/>
    <lineage>
        <taxon>Eukaryota</taxon>
        <taxon>Viridiplantae</taxon>
        <taxon>Streptophyta</taxon>
        <taxon>Embryophyta</taxon>
        <taxon>Tracheophyta</taxon>
        <taxon>Spermatophyta</taxon>
        <taxon>Magnoliopsida</taxon>
        <taxon>eudicotyledons</taxon>
        <taxon>Gunneridae</taxon>
        <taxon>Pentapetalae</taxon>
        <taxon>rosids</taxon>
        <taxon>fabids</taxon>
        <taxon>Fabales</taxon>
        <taxon>Fabaceae</taxon>
        <taxon>Papilionoideae</taxon>
        <taxon>50 kb inversion clade</taxon>
        <taxon>NPAAA clade</taxon>
        <taxon>indigoferoid/millettioid clade</taxon>
        <taxon>Phaseoleae</taxon>
        <taxon>Canavalia</taxon>
    </lineage>
</organism>
<name>A0AAN9LHY6_CANGL</name>
<dbReference type="AlphaFoldDB" id="A0AAN9LHY6"/>
<proteinExistence type="predicted"/>
<evidence type="ECO:0000313" key="1">
    <source>
        <dbReference type="EMBL" id="KAK7336254.1"/>
    </source>
</evidence>
<evidence type="ECO:0000313" key="2">
    <source>
        <dbReference type="Proteomes" id="UP001367508"/>
    </source>
</evidence>
<accession>A0AAN9LHY6</accession>
<protein>
    <submittedName>
        <fullName evidence="1">Uncharacterized protein</fullName>
    </submittedName>
</protein>